<dbReference type="OrthoDB" id="5376140at2759"/>
<accession>A0A8H8TVF9</accession>
<gene>
    <name evidence="8" type="ORF">LHYA1_G007197</name>
</gene>
<evidence type="ECO:0000256" key="2">
    <source>
        <dbReference type="ARBA" id="ARBA00008803"/>
    </source>
</evidence>
<protein>
    <submittedName>
        <fullName evidence="8">Endoplasmic reticulum membrane protein</fullName>
    </submittedName>
</protein>
<dbReference type="InterPro" id="IPR008010">
    <property type="entry name" value="Tatp1"/>
</dbReference>
<keyword evidence="5 7" id="KW-0472">Membrane</keyword>
<comment type="similarity">
    <text evidence="2">Belongs to the TAPT1 family.</text>
</comment>
<dbReference type="EMBL" id="QGMH01000188">
    <property type="protein sequence ID" value="TVY23322.1"/>
    <property type="molecule type" value="Genomic_DNA"/>
</dbReference>
<feature type="compositionally biased region" description="Low complexity" evidence="6">
    <location>
        <begin position="68"/>
        <end position="88"/>
    </location>
</feature>
<evidence type="ECO:0000256" key="1">
    <source>
        <dbReference type="ARBA" id="ARBA00004141"/>
    </source>
</evidence>
<evidence type="ECO:0000256" key="3">
    <source>
        <dbReference type="ARBA" id="ARBA00022692"/>
    </source>
</evidence>
<keyword evidence="9" id="KW-1185">Reference proteome</keyword>
<name>A0A8H8TVF9_9HELO</name>
<feature type="compositionally biased region" description="Polar residues" evidence="6">
    <location>
        <begin position="255"/>
        <end position="282"/>
    </location>
</feature>
<keyword evidence="4 7" id="KW-1133">Transmembrane helix</keyword>
<reference evidence="8 9" key="1">
    <citation type="submission" date="2018-05" db="EMBL/GenBank/DDBJ databases">
        <title>Genome sequencing and assembly of the regulated plant pathogen Lachnellula willkommii and related sister species for the development of diagnostic species identification markers.</title>
        <authorList>
            <person name="Giroux E."/>
            <person name="Bilodeau G."/>
        </authorList>
    </citation>
    <scope>NUCLEOTIDE SEQUENCE [LARGE SCALE GENOMIC DNA]</scope>
    <source>
        <strain evidence="8 9">CBS 185.66</strain>
    </source>
</reference>
<feature type="compositionally biased region" description="Basic and acidic residues" evidence="6">
    <location>
        <begin position="225"/>
        <end position="238"/>
    </location>
</feature>
<dbReference type="AlphaFoldDB" id="A0A8H8TVF9"/>
<dbReference type="GO" id="GO:0005789">
    <property type="term" value="C:endoplasmic reticulum membrane"/>
    <property type="evidence" value="ECO:0007669"/>
    <property type="project" value="TreeGrafter"/>
</dbReference>
<feature type="region of interest" description="Disordered" evidence="6">
    <location>
        <begin position="445"/>
        <end position="491"/>
    </location>
</feature>
<organism evidence="8 9">
    <name type="scientific">Lachnellula hyalina</name>
    <dbReference type="NCBI Taxonomy" id="1316788"/>
    <lineage>
        <taxon>Eukaryota</taxon>
        <taxon>Fungi</taxon>
        <taxon>Dikarya</taxon>
        <taxon>Ascomycota</taxon>
        <taxon>Pezizomycotina</taxon>
        <taxon>Leotiomycetes</taxon>
        <taxon>Helotiales</taxon>
        <taxon>Lachnaceae</taxon>
        <taxon>Lachnellula</taxon>
    </lineage>
</organism>
<evidence type="ECO:0000313" key="9">
    <source>
        <dbReference type="Proteomes" id="UP000431533"/>
    </source>
</evidence>
<comment type="caution">
    <text evidence="8">The sequence shown here is derived from an EMBL/GenBank/DDBJ whole genome shotgun (WGS) entry which is preliminary data.</text>
</comment>
<dbReference type="GeneID" id="41987395"/>
<proteinExistence type="inferred from homology"/>
<feature type="compositionally biased region" description="Low complexity" evidence="6">
    <location>
        <begin position="36"/>
        <end position="48"/>
    </location>
</feature>
<feature type="compositionally biased region" description="Basic and acidic residues" evidence="6">
    <location>
        <begin position="194"/>
        <end position="215"/>
    </location>
</feature>
<sequence length="927" mass="102870">MPMSVEDDSRSQKGPGPGHGLLKDGAVLSATDLDGSHQQHQYQHMSSSPVTHPAAKETRHLISPSPTPSARSSSSSSVVTTDSSSEPPDTVSSAPNLRSYSGHLEKRAHDSASEVNGEVKYPSALPISKPLPLHELHDIPEERVKKPRKLSAASPNGEILKLSAAEMEELTSAPDSLPVTSPVKLSLAASPMFDKRGSVSEPTRSDADDQRKTEQVYRSATSEPFKIHTESTGERRPSNESTPSNLVGRRPGLLSSRTISTPVTSSNRMPSYSKGSAGSARQPSPRHKSIPHGAWLEPLDINSSSKPLPKNVNGSADRQPSPIHPSIPLPPMSIPTYLQLELSSSRPSPLYIYRSATGDTPYESSKIKFERLLNFLLLPPQLEQVLFFGSLACLDAWLYTFTILPLRFLKAAAILIQWWGEALSKEAHFILGFIYHGAGRFWHRQRDRNGSSDSSSRSRSVSRARRPIASTTSSLQSQPARTSESSNGHGSYEQFMSELERKSRQGWGRKHRRTKSQPSSLSSNHKADLLQGAVIICTCILLMKLDASRMYHNIRGQSAIKLYVIYNALEVCDKLFSALGQDIFECLFSNETLERDPDGRSKILRPLGMFVLALIYNVIHAALRNIVELGGLSIVGNEADLAKDTTTPIRTNSILPNSFTILPNWSGEVLTPFLLVLGSEMLVDWIKHAYISKFNRVKPAIYQKYLDVLAKDYYSNAFVNQNLIKRLGLPVIPLSCLFIRSSVQTYHMFLATHVPPPISSTATALSVESATASPATMAALEHFDNIIRKALGRSTFGIPHPESLNQWYLPSADDVIAALTMLIFFLGAFLVLLACKLVLGMLLLKFARNRYQTMKKRDHQNYDMDGKRIGGWGMVELEEEKRRYFFEDDPETLKKLKEKERLAKEKAAAGQDFSKISRYEMSAKRIW</sequence>
<comment type="subcellular location">
    <subcellularLocation>
        <location evidence="1">Membrane</location>
        <topology evidence="1">Multi-pass membrane protein</topology>
    </subcellularLocation>
</comment>
<evidence type="ECO:0000256" key="5">
    <source>
        <dbReference type="ARBA" id="ARBA00023136"/>
    </source>
</evidence>
<dbReference type="Proteomes" id="UP000431533">
    <property type="component" value="Unassembled WGS sequence"/>
</dbReference>
<dbReference type="Pfam" id="PF05346">
    <property type="entry name" value="DUF747"/>
    <property type="match status" value="1"/>
</dbReference>
<dbReference type="PANTHER" id="PTHR13317:SF4">
    <property type="entry name" value="TRANSMEMBRANE ANTERIOR POSTERIOR TRANSFORMATION PROTEIN 1 HOMOLOG"/>
    <property type="match status" value="1"/>
</dbReference>
<feature type="region of interest" description="Disordered" evidence="6">
    <location>
        <begin position="1"/>
        <end position="104"/>
    </location>
</feature>
<feature type="region of interest" description="Disordered" evidence="6">
    <location>
        <begin position="194"/>
        <end position="327"/>
    </location>
</feature>
<feature type="compositionally biased region" description="Polar residues" evidence="6">
    <location>
        <begin position="90"/>
        <end position="99"/>
    </location>
</feature>
<feature type="compositionally biased region" description="Polar residues" evidence="6">
    <location>
        <begin position="469"/>
        <end position="489"/>
    </location>
</feature>
<dbReference type="RefSeq" id="XP_031002110.1">
    <property type="nucleotide sequence ID" value="XM_031152127.1"/>
</dbReference>
<feature type="region of interest" description="Disordered" evidence="6">
    <location>
        <begin position="504"/>
        <end position="523"/>
    </location>
</feature>
<dbReference type="PANTHER" id="PTHR13317">
    <property type="entry name" value="TRANSMEMBRANE ANTERIOR POSTERIOR TRANSFORMATION PROTEIN 1 HOMOLOG"/>
    <property type="match status" value="1"/>
</dbReference>
<keyword evidence="3 7" id="KW-0812">Transmembrane</keyword>
<feature type="transmembrane region" description="Helical" evidence="7">
    <location>
        <begin position="815"/>
        <end position="847"/>
    </location>
</feature>
<evidence type="ECO:0000256" key="6">
    <source>
        <dbReference type="SAM" id="MobiDB-lite"/>
    </source>
</evidence>
<evidence type="ECO:0000256" key="4">
    <source>
        <dbReference type="ARBA" id="ARBA00022989"/>
    </source>
</evidence>
<feature type="compositionally biased region" description="Polar residues" evidence="6">
    <location>
        <begin position="301"/>
        <end position="318"/>
    </location>
</feature>
<evidence type="ECO:0000256" key="7">
    <source>
        <dbReference type="SAM" id="Phobius"/>
    </source>
</evidence>
<evidence type="ECO:0000313" key="8">
    <source>
        <dbReference type="EMBL" id="TVY23322.1"/>
    </source>
</evidence>